<reference evidence="4 5" key="1">
    <citation type="submission" date="2022-10" db="EMBL/GenBank/DDBJ databases">
        <title>Defluviimonas sp. CAU 1641 isolated from mud.</title>
        <authorList>
            <person name="Kim W."/>
        </authorList>
    </citation>
    <scope>NUCLEOTIDE SEQUENCE [LARGE SCALE GENOMIC DNA]</scope>
    <source>
        <strain evidence="4 5">CAU 1641</strain>
    </source>
</reference>
<dbReference type="Proteomes" id="UP001207582">
    <property type="component" value="Unassembled WGS sequence"/>
</dbReference>
<gene>
    <name evidence="4" type="ORF">OM960_08955</name>
</gene>
<dbReference type="PANTHER" id="PTHR20858">
    <property type="entry name" value="PHOSPHOMETHYLPYRIMIDINE KINASE"/>
    <property type="match status" value="1"/>
</dbReference>
<organism evidence="4 5">
    <name type="scientific">Defluviimonas salinarum</name>
    <dbReference type="NCBI Taxonomy" id="2992147"/>
    <lineage>
        <taxon>Bacteria</taxon>
        <taxon>Pseudomonadati</taxon>
        <taxon>Pseudomonadota</taxon>
        <taxon>Alphaproteobacteria</taxon>
        <taxon>Rhodobacterales</taxon>
        <taxon>Paracoccaceae</taxon>
        <taxon>Albidovulum</taxon>
    </lineage>
</organism>
<dbReference type="Gene3D" id="3.40.1190.20">
    <property type="match status" value="1"/>
</dbReference>
<dbReference type="InterPro" id="IPR029056">
    <property type="entry name" value="Ribokinase-like"/>
</dbReference>
<protein>
    <recommendedName>
        <fullName evidence="2">hydroxymethylpyrimidine kinase</fullName>
        <ecNumber evidence="2">2.7.1.49</ecNumber>
    </recommendedName>
</protein>
<evidence type="ECO:0000256" key="1">
    <source>
        <dbReference type="ARBA" id="ARBA00004948"/>
    </source>
</evidence>
<dbReference type="GO" id="GO:0016301">
    <property type="term" value="F:kinase activity"/>
    <property type="evidence" value="ECO:0007669"/>
    <property type="project" value="UniProtKB-KW"/>
</dbReference>
<evidence type="ECO:0000259" key="3">
    <source>
        <dbReference type="Pfam" id="PF08543"/>
    </source>
</evidence>
<name>A0ABT3J204_9RHOB</name>
<dbReference type="CDD" id="cd01169">
    <property type="entry name" value="HMPP_kinase"/>
    <property type="match status" value="1"/>
</dbReference>
<keyword evidence="4" id="KW-0418">Kinase</keyword>
<dbReference type="SUPFAM" id="SSF53613">
    <property type="entry name" value="Ribokinase-like"/>
    <property type="match status" value="1"/>
</dbReference>
<comment type="caution">
    <text evidence="4">The sequence shown here is derived from an EMBL/GenBank/DDBJ whole genome shotgun (WGS) entry which is preliminary data.</text>
</comment>
<dbReference type="InterPro" id="IPR013749">
    <property type="entry name" value="PM/HMP-P_kinase-1"/>
</dbReference>
<dbReference type="EC" id="2.7.1.49" evidence="2"/>
<proteinExistence type="predicted"/>
<dbReference type="InterPro" id="IPR004399">
    <property type="entry name" value="HMP/HMP-P_kinase_dom"/>
</dbReference>
<keyword evidence="4" id="KW-0808">Transferase</keyword>
<evidence type="ECO:0000256" key="2">
    <source>
        <dbReference type="ARBA" id="ARBA00012135"/>
    </source>
</evidence>
<accession>A0ABT3J204</accession>
<sequence>MKTVLVIAGFDSGCGAGAARDLAVLSTLGCTARVALTAVTAQTDRKVTACQIVAPALLSAQITAAFDAGPVDAVKIGMLGGADTVAAVVAALPRGIPVVLDPVLAASSGAALLDKPGREALIASLLPLATVVTPNLPEAALLTGRPPARDDKERTRQAKALLALGAGAVLLKGGHDDGEDACDWLFSAAGMRTFHAPRQGRTRRGTGCTFASALAAALANGVPLDRAARDAKAVTAAYISDCSEPQADP</sequence>
<comment type="pathway">
    <text evidence="1">Cofactor biosynthesis; thiamine diphosphate biosynthesis.</text>
</comment>
<dbReference type="PANTHER" id="PTHR20858:SF17">
    <property type="entry name" value="HYDROXYMETHYLPYRIMIDINE_PHOSPHOMETHYLPYRIMIDINE KINASE THI20-RELATED"/>
    <property type="match status" value="1"/>
</dbReference>
<dbReference type="RefSeq" id="WP_264771737.1">
    <property type="nucleotide sequence ID" value="NZ_JAPDOG010000006.1"/>
</dbReference>
<feature type="domain" description="Pyridoxamine kinase/Phosphomethylpyrimidine kinase" evidence="3">
    <location>
        <begin position="11"/>
        <end position="241"/>
    </location>
</feature>
<evidence type="ECO:0000313" key="5">
    <source>
        <dbReference type="Proteomes" id="UP001207582"/>
    </source>
</evidence>
<evidence type="ECO:0000313" key="4">
    <source>
        <dbReference type="EMBL" id="MCW3781721.1"/>
    </source>
</evidence>
<dbReference type="Pfam" id="PF08543">
    <property type="entry name" value="Phos_pyr_kin"/>
    <property type="match status" value="1"/>
</dbReference>
<dbReference type="EMBL" id="JAPDOG010000006">
    <property type="protein sequence ID" value="MCW3781721.1"/>
    <property type="molecule type" value="Genomic_DNA"/>
</dbReference>
<keyword evidence="5" id="KW-1185">Reference proteome</keyword>